<dbReference type="SUPFAM" id="SSF82866">
    <property type="entry name" value="Multidrug efflux transporter AcrB transmembrane domain"/>
    <property type="match status" value="2"/>
</dbReference>
<feature type="transmembrane region" description="Helical" evidence="7">
    <location>
        <begin position="196"/>
        <end position="218"/>
    </location>
</feature>
<feature type="transmembrane region" description="Helical" evidence="7">
    <location>
        <begin position="303"/>
        <end position="324"/>
    </location>
</feature>
<evidence type="ECO:0000256" key="3">
    <source>
        <dbReference type="ARBA" id="ARBA00022475"/>
    </source>
</evidence>
<evidence type="ECO:0000259" key="8">
    <source>
        <dbReference type="PROSITE" id="PS50156"/>
    </source>
</evidence>
<dbReference type="PANTHER" id="PTHR33406:SF6">
    <property type="entry name" value="MEMBRANE PROTEIN YDGH-RELATED"/>
    <property type="match status" value="1"/>
</dbReference>
<dbReference type="PANTHER" id="PTHR33406">
    <property type="entry name" value="MEMBRANE PROTEIN MJ1562-RELATED"/>
    <property type="match status" value="1"/>
</dbReference>
<evidence type="ECO:0000256" key="4">
    <source>
        <dbReference type="ARBA" id="ARBA00022692"/>
    </source>
</evidence>
<evidence type="ECO:0000256" key="2">
    <source>
        <dbReference type="ARBA" id="ARBA00010157"/>
    </source>
</evidence>
<reference evidence="9 10" key="1">
    <citation type="submission" date="2016-10" db="EMBL/GenBank/DDBJ databases">
        <authorList>
            <person name="de Groot N.N."/>
        </authorList>
    </citation>
    <scope>NUCLEOTIDE SEQUENCE [LARGE SCALE GENOMIC DNA]</scope>
    <source>
        <strain evidence="9 10">CGMCC 4.2026</strain>
    </source>
</reference>
<evidence type="ECO:0000256" key="7">
    <source>
        <dbReference type="SAM" id="Phobius"/>
    </source>
</evidence>
<feature type="transmembrane region" description="Helical" evidence="7">
    <location>
        <begin position="603"/>
        <end position="622"/>
    </location>
</feature>
<feature type="transmembrane region" description="Helical" evidence="7">
    <location>
        <begin position="38"/>
        <end position="55"/>
    </location>
</feature>
<feature type="domain" description="SSD" evidence="8">
    <location>
        <begin position="225"/>
        <end position="357"/>
    </location>
</feature>
<dbReference type="GO" id="GO:0005886">
    <property type="term" value="C:plasma membrane"/>
    <property type="evidence" value="ECO:0007669"/>
    <property type="project" value="UniProtKB-SubCell"/>
</dbReference>
<dbReference type="Pfam" id="PF03176">
    <property type="entry name" value="MMPL"/>
    <property type="match status" value="2"/>
</dbReference>
<feature type="transmembrane region" description="Helical" evidence="7">
    <location>
        <begin position="336"/>
        <end position="358"/>
    </location>
</feature>
<feature type="transmembrane region" description="Helical" evidence="7">
    <location>
        <begin position="671"/>
        <end position="691"/>
    </location>
</feature>
<proteinExistence type="inferred from homology"/>
<dbReference type="Proteomes" id="UP000181951">
    <property type="component" value="Unassembled WGS sequence"/>
</dbReference>
<organism evidence="9 10">
    <name type="scientific">Actinacidiphila rubida</name>
    <dbReference type="NCBI Taxonomy" id="310780"/>
    <lineage>
        <taxon>Bacteria</taxon>
        <taxon>Bacillati</taxon>
        <taxon>Actinomycetota</taxon>
        <taxon>Actinomycetes</taxon>
        <taxon>Kitasatosporales</taxon>
        <taxon>Streptomycetaceae</taxon>
        <taxon>Actinacidiphila</taxon>
    </lineage>
</organism>
<feature type="transmembrane region" description="Helical" evidence="7">
    <location>
        <begin position="394"/>
        <end position="413"/>
    </location>
</feature>
<dbReference type="Gene3D" id="1.20.1640.10">
    <property type="entry name" value="Multidrug efflux transporter AcrB transmembrane domain"/>
    <property type="match status" value="2"/>
</dbReference>
<accession>A0A1H8JZR6</accession>
<evidence type="ECO:0000313" key="9">
    <source>
        <dbReference type="EMBL" id="SEN86259.1"/>
    </source>
</evidence>
<evidence type="ECO:0000313" key="10">
    <source>
        <dbReference type="Proteomes" id="UP000181951"/>
    </source>
</evidence>
<keyword evidence="3" id="KW-1003">Cell membrane</keyword>
<sequence>MAGGTDRAGGRDGRGDGATRVAVPRGIAHLVCGRRSKWVVLALWIIVLVAVSPLAQKLTDAQKNDAASWLPGNAESTQVLNLQKQFVPESAPAVVVYARDGGLTAADKAAIDKDVAAVRAMTAHGIIGSRLVGPQFNQPQNPVAAQFIVPIVMGESGWTSLSDAVKEIRATTGESSSGLQVHITGPGGFAADSNDAFQGIDGTLLFSALGVVIVILLITYRSLSLLLLPVISVVGALFTAEAVIYLLARHAGLVVNAQSAGILTVLVFGAGTDYALLLVARYREELRRHADRHEAMAQALHRAGPAIIASAATVALSMLCLLAAEMNSTSGLGPVAAVGVAVALVAMVTLFPALLVIFGRWVFWPVVPHVGTPEPTRTGLWARIGDRVSRRPRAVWATTVVILGALGLGLFSLNASGLAQADSFTNTPDSVVGQHLQAKYFPAGGGQPLVVIARSGATSQVTSALSGIKGVVPGSVGTPPGVTPVRNGRVYLEATLTDRPDSDAAKTTVDRARTTLHAIPGADAKVGGGAAVIKDTAEASSHDDILLIPLILLVVLVILSVLLRAVIAPLVLIGTVVLSFAAALGVSALAFRHVLDFAGEDTSFPLFVFVFLVALGIDYNIFLMTRIREESALHGTRDGVRIGLAATGGVITSAGLVLAGTFAVLGTLPVVGFAEIGFAVAFGVLLDTFVVRSVLVSAITLDIGDRVWWPGRLATPRPPAPRVSPREDVPAEQP</sequence>
<feature type="transmembrane region" description="Helical" evidence="7">
    <location>
        <begin position="260"/>
        <end position="282"/>
    </location>
</feature>
<keyword evidence="5 7" id="KW-1133">Transmembrane helix</keyword>
<dbReference type="InterPro" id="IPR004869">
    <property type="entry name" value="MMPL_dom"/>
</dbReference>
<keyword evidence="4 7" id="KW-0812">Transmembrane</keyword>
<dbReference type="AlphaFoldDB" id="A0A1H8JZR6"/>
<gene>
    <name evidence="9" type="ORF">SAMN05216267_1011144</name>
</gene>
<keyword evidence="10" id="KW-1185">Reference proteome</keyword>
<evidence type="ECO:0000256" key="1">
    <source>
        <dbReference type="ARBA" id="ARBA00004651"/>
    </source>
</evidence>
<comment type="similarity">
    <text evidence="2">Belongs to the resistance-nodulation-cell division (RND) (TC 2.A.6) family. MmpL subfamily.</text>
</comment>
<feature type="transmembrane region" description="Helical" evidence="7">
    <location>
        <begin position="545"/>
        <end position="563"/>
    </location>
</feature>
<keyword evidence="6 7" id="KW-0472">Membrane</keyword>
<dbReference type="InterPro" id="IPR000731">
    <property type="entry name" value="SSD"/>
</dbReference>
<evidence type="ECO:0000256" key="6">
    <source>
        <dbReference type="ARBA" id="ARBA00023136"/>
    </source>
</evidence>
<protein>
    <submittedName>
        <fullName evidence="9">Putative drug exporter of the RND superfamily</fullName>
    </submittedName>
</protein>
<dbReference type="InterPro" id="IPR050545">
    <property type="entry name" value="Mycobact_MmpL"/>
</dbReference>
<comment type="subcellular location">
    <subcellularLocation>
        <location evidence="1">Cell membrane</location>
        <topology evidence="1">Multi-pass membrane protein</topology>
    </subcellularLocation>
</comment>
<dbReference type="RefSeq" id="WP_079138855.1">
    <property type="nucleotide sequence ID" value="NZ_FODD01000011.1"/>
</dbReference>
<feature type="transmembrane region" description="Helical" evidence="7">
    <location>
        <begin position="225"/>
        <end position="248"/>
    </location>
</feature>
<name>A0A1H8JZR6_9ACTN</name>
<feature type="transmembrane region" description="Helical" evidence="7">
    <location>
        <begin position="570"/>
        <end position="591"/>
    </location>
</feature>
<evidence type="ECO:0000256" key="5">
    <source>
        <dbReference type="ARBA" id="ARBA00022989"/>
    </source>
</evidence>
<feature type="transmembrane region" description="Helical" evidence="7">
    <location>
        <begin position="642"/>
        <end position="665"/>
    </location>
</feature>
<dbReference type="EMBL" id="FODD01000011">
    <property type="protein sequence ID" value="SEN86259.1"/>
    <property type="molecule type" value="Genomic_DNA"/>
</dbReference>
<dbReference type="PROSITE" id="PS50156">
    <property type="entry name" value="SSD"/>
    <property type="match status" value="1"/>
</dbReference>